<keyword evidence="2" id="KW-1185">Reference proteome</keyword>
<dbReference type="Proteomes" id="UP000717328">
    <property type="component" value="Unassembled WGS sequence"/>
</dbReference>
<dbReference type="OrthoDB" id="2688210at2759"/>
<evidence type="ECO:0000313" key="2">
    <source>
        <dbReference type="Proteomes" id="UP000717328"/>
    </source>
</evidence>
<proteinExistence type="predicted"/>
<organism evidence="1 2">
    <name type="scientific">Sphagnurus paluster</name>
    <dbReference type="NCBI Taxonomy" id="117069"/>
    <lineage>
        <taxon>Eukaryota</taxon>
        <taxon>Fungi</taxon>
        <taxon>Dikarya</taxon>
        <taxon>Basidiomycota</taxon>
        <taxon>Agaricomycotina</taxon>
        <taxon>Agaricomycetes</taxon>
        <taxon>Agaricomycetidae</taxon>
        <taxon>Agaricales</taxon>
        <taxon>Tricholomatineae</taxon>
        <taxon>Lyophyllaceae</taxon>
        <taxon>Sphagnurus</taxon>
    </lineage>
</organism>
<evidence type="ECO:0000313" key="1">
    <source>
        <dbReference type="EMBL" id="KAG5633492.1"/>
    </source>
</evidence>
<accession>A0A9P7FRD1</accession>
<dbReference type="EMBL" id="JABCKI010007662">
    <property type="protein sequence ID" value="KAG5633492.1"/>
    <property type="molecule type" value="Genomic_DNA"/>
</dbReference>
<sequence length="226" mass="25218">MAKRIAHNPHQDICPNFAGPDFVRAALTAGRNITAEQATQQITDTWNVAHEANKTAWDAQQAADEVDAVAAVQCLGKKVKAKMANFIEGESVDDYIILRPAAYAISKITVYKYVELWYFTREGCTKAQDYIHTTADDALGLEHVGNTIALWQIASVKASKNVVKDVDLTWQQLNQGKNNFLEYIQKVEWPAKHIKALTMFFVNLELHPIMNQPGGEVVLIAYQACV</sequence>
<protein>
    <submittedName>
        <fullName evidence="1">Uncharacterized protein</fullName>
    </submittedName>
</protein>
<comment type="caution">
    <text evidence="1">The sequence shown here is derived from an EMBL/GenBank/DDBJ whole genome shotgun (WGS) entry which is preliminary data.</text>
</comment>
<reference evidence="1" key="2">
    <citation type="submission" date="2021-10" db="EMBL/GenBank/DDBJ databases">
        <title>Phylogenomics reveals ancestral predisposition of the termite-cultivated fungus Termitomyces towards a domesticated lifestyle.</title>
        <authorList>
            <person name="Auxier B."/>
            <person name="Grum-Grzhimaylo A."/>
            <person name="Cardenas M.E."/>
            <person name="Lodge J.D."/>
            <person name="Laessoe T."/>
            <person name="Pedersen O."/>
            <person name="Smith M.E."/>
            <person name="Kuyper T.W."/>
            <person name="Franco-Molano E.A."/>
            <person name="Baroni T.J."/>
            <person name="Aanen D.K."/>
        </authorList>
    </citation>
    <scope>NUCLEOTIDE SEQUENCE</scope>
    <source>
        <strain evidence="1">D49</strain>
    </source>
</reference>
<name>A0A9P7FRD1_9AGAR</name>
<dbReference type="AlphaFoldDB" id="A0A9P7FRD1"/>
<gene>
    <name evidence="1" type="ORF">H0H81_007337</name>
</gene>
<reference evidence="1" key="1">
    <citation type="submission" date="2021-02" db="EMBL/GenBank/DDBJ databases">
        <authorList>
            <person name="Nieuwenhuis M."/>
            <person name="Van De Peppel L.J.J."/>
        </authorList>
    </citation>
    <scope>NUCLEOTIDE SEQUENCE</scope>
    <source>
        <strain evidence="1">D49</strain>
    </source>
</reference>